<reference evidence="1 2" key="1">
    <citation type="submission" date="2019-07" db="EMBL/GenBank/DDBJ databases">
        <title>Finished genome of Venturia effusa.</title>
        <authorList>
            <person name="Young C.A."/>
            <person name="Cox M.P."/>
            <person name="Ganley A.R.D."/>
            <person name="David W.J."/>
        </authorList>
    </citation>
    <scope>NUCLEOTIDE SEQUENCE [LARGE SCALE GENOMIC DNA]</scope>
    <source>
        <strain evidence="2">albino</strain>
    </source>
</reference>
<evidence type="ECO:0000313" key="1">
    <source>
        <dbReference type="EMBL" id="QDS76314.1"/>
    </source>
</evidence>
<gene>
    <name evidence="1" type="ORF">FKW77_002421</name>
</gene>
<name>A0A517LKZ8_9PEZI</name>
<dbReference type="Proteomes" id="UP000316270">
    <property type="component" value="Chromosome 15"/>
</dbReference>
<proteinExistence type="predicted"/>
<dbReference type="EMBL" id="CP042199">
    <property type="protein sequence ID" value="QDS76314.1"/>
    <property type="molecule type" value="Genomic_DNA"/>
</dbReference>
<sequence>MADRDGSLIPLGKRCLPHDGDIFELTSIETRPTKQMKTLDVPEEAHEVGPAVAGTPKGLANSNDAAVCSPLATTLQAPIVKLIGPPEPMTKWKKQFYFELANNGLFVQYYKPGSGKNTAGVFGQTDLPREIMDKILLGLTPQQFRAIFVDQGNLRLTLQDTKHVLGYSLVKMFLNREGVPLETLYFPDIEAYALKGALDPFEVFCVFIGHGCQYDATLVKLRQAGFIHADRIDKILACILCMFKGRRSVRSRKYWNVAVDELTQDYHEFEAMESTGGAPTWDDWYSEKQEFLANRLKCTFRIDSWSSGTRYCHRRELREGKAQRISDLQARVAAMQPPVSNSVLDRCSAYLNQLTKSDPLTERAWKTLEGKIKREVRAMSIEVQVLGRCEPVMSTELLQQCPSYQIEVKNFGDLTEAQWDRLADKITEEAAELVHDAVEARINAIRATDPRYFARVTDFLYQRSPTWQYQTALSTTWTLPRELTQKETRGIASAVQKEIRQYIKDQRLVRQLTIISAVCDQAPHINPDHLDYCPALLAQDKLWAPFADDQELNTVVHTVLDQFEIWSARMSQIGTAVLQRNAAADISVLRLCYGWNDQLRFWTPIGTARELDGIVNVILMEIDELWSLMAAGWTF</sequence>
<dbReference type="AlphaFoldDB" id="A0A517LKZ8"/>
<keyword evidence="2" id="KW-1185">Reference proteome</keyword>
<evidence type="ECO:0000313" key="2">
    <source>
        <dbReference type="Proteomes" id="UP000316270"/>
    </source>
</evidence>
<protein>
    <submittedName>
        <fullName evidence="1">Uncharacterized protein</fullName>
    </submittedName>
</protein>
<accession>A0A517LKZ8</accession>
<dbReference type="OrthoDB" id="2322499at2759"/>
<organism evidence="1 2">
    <name type="scientific">Venturia effusa</name>
    <dbReference type="NCBI Taxonomy" id="50376"/>
    <lineage>
        <taxon>Eukaryota</taxon>
        <taxon>Fungi</taxon>
        <taxon>Dikarya</taxon>
        <taxon>Ascomycota</taxon>
        <taxon>Pezizomycotina</taxon>
        <taxon>Dothideomycetes</taxon>
        <taxon>Pleosporomycetidae</taxon>
        <taxon>Venturiales</taxon>
        <taxon>Venturiaceae</taxon>
        <taxon>Venturia</taxon>
    </lineage>
</organism>